<dbReference type="Pfam" id="PF17765">
    <property type="entry name" value="MLTR_LBD"/>
    <property type="match status" value="1"/>
</dbReference>
<dbReference type="Pfam" id="PF13560">
    <property type="entry name" value="HTH_31"/>
    <property type="match status" value="1"/>
</dbReference>
<evidence type="ECO:0000313" key="5">
    <source>
        <dbReference type="Proteomes" id="UP000195814"/>
    </source>
</evidence>
<sequence>MSRNDDVKDFLTRRRAAIDPAEYGFPVGQRRVPGLRREEVAQLAAVSVSWYTWLEQGRDISISQPALLRIARVLRLTPAEQDYLQAIVPGSTPSAANTTEVPTAIAIMVDALSPHPAFVRLANMDIVYWNQASLEIIFDWSAIDSQDRNSLKLMFINPEYKTIIYDWQDAARRTISAFRANYAEAEDKQSFAQIVTDLQNRSQEFKEMWEQHEVSIIGSGHKTIVGKDHRIKKYNFTSLRVEDTPGMNVIFYHEADLQH</sequence>
<gene>
    <name evidence="2" type="ORF">A7K98_01810</name>
    <name evidence="3" type="ORF">A7K99_01810</name>
</gene>
<accession>A0A1Y0L3P5</accession>
<dbReference type="EMBL" id="CP015579">
    <property type="protein sequence ID" value="ARU92636.1"/>
    <property type="molecule type" value="Genomic_DNA"/>
</dbReference>
<dbReference type="OrthoDB" id="5346389at2"/>
<dbReference type="PANTHER" id="PTHR35010:SF2">
    <property type="entry name" value="BLL4672 PROTEIN"/>
    <property type="match status" value="1"/>
</dbReference>
<dbReference type="RefSeq" id="WP_087487016.1">
    <property type="nucleotide sequence ID" value="NZ_CP015579.1"/>
</dbReference>
<dbReference type="GO" id="GO:0003677">
    <property type="term" value="F:DNA binding"/>
    <property type="evidence" value="ECO:0007669"/>
    <property type="project" value="InterPro"/>
</dbReference>
<dbReference type="SMART" id="SM00530">
    <property type="entry name" value="HTH_XRE"/>
    <property type="match status" value="1"/>
</dbReference>
<organism evidence="2 5">
    <name type="scientific">Tatumella citrea</name>
    <name type="common">Pantoea citrea</name>
    <dbReference type="NCBI Taxonomy" id="53336"/>
    <lineage>
        <taxon>Bacteria</taxon>
        <taxon>Pseudomonadati</taxon>
        <taxon>Pseudomonadota</taxon>
        <taxon>Gammaproteobacteria</taxon>
        <taxon>Enterobacterales</taxon>
        <taxon>Erwiniaceae</taxon>
        <taxon>Tatumella</taxon>
    </lineage>
</organism>
<dbReference type="KEGG" id="tci:A7K98_01810"/>
<dbReference type="PANTHER" id="PTHR35010">
    <property type="entry name" value="BLL4672 PROTEIN-RELATED"/>
    <property type="match status" value="1"/>
</dbReference>
<reference evidence="4 5" key="1">
    <citation type="submission" date="2016-05" db="EMBL/GenBank/DDBJ databases">
        <title>Complete genome sequence of two 2,5-diketo-D-glunonic acid producing strain Tatumella citrea.</title>
        <authorList>
            <person name="Duan C."/>
            <person name="Yang J."/>
            <person name="Yang S."/>
        </authorList>
    </citation>
    <scope>NUCLEOTIDE SEQUENCE [LARGE SCALE GENOMIC DNA]</scope>
    <source>
        <strain evidence="3 4">ATCC 39140</strain>
        <strain evidence="2 5">DSM 13699</strain>
    </source>
</reference>
<dbReference type="Gene3D" id="1.10.260.40">
    <property type="entry name" value="lambda repressor-like DNA-binding domains"/>
    <property type="match status" value="1"/>
</dbReference>
<dbReference type="Gene3D" id="3.30.450.180">
    <property type="match status" value="1"/>
</dbReference>
<dbReference type="CDD" id="cd00093">
    <property type="entry name" value="HTH_XRE"/>
    <property type="match status" value="1"/>
</dbReference>
<name>A0A1Y0L3P5_TATCI</name>
<dbReference type="InterPro" id="IPR010982">
    <property type="entry name" value="Lambda_DNA-bd_dom_sf"/>
</dbReference>
<evidence type="ECO:0000313" key="2">
    <source>
        <dbReference type="EMBL" id="ARU92636.1"/>
    </source>
</evidence>
<dbReference type="InterPro" id="IPR041413">
    <property type="entry name" value="MLTR_LBD"/>
</dbReference>
<dbReference type="AlphaFoldDB" id="A0A1Y0L3P5"/>
<dbReference type="EMBL" id="CP015581">
    <property type="protein sequence ID" value="ARU96672.1"/>
    <property type="molecule type" value="Genomic_DNA"/>
</dbReference>
<proteinExistence type="predicted"/>
<keyword evidence="4" id="KW-1185">Reference proteome</keyword>
<feature type="domain" description="HTH cro/C1-type" evidence="1">
    <location>
        <begin position="10"/>
        <end position="81"/>
    </location>
</feature>
<evidence type="ECO:0000259" key="1">
    <source>
        <dbReference type="SMART" id="SM00530"/>
    </source>
</evidence>
<dbReference type="SUPFAM" id="SSF47413">
    <property type="entry name" value="lambda repressor-like DNA-binding domains"/>
    <property type="match status" value="1"/>
</dbReference>
<dbReference type="InterPro" id="IPR001387">
    <property type="entry name" value="Cro/C1-type_HTH"/>
</dbReference>
<dbReference type="Proteomes" id="UP000195729">
    <property type="component" value="Chromosome"/>
</dbReference>
<evidence type="ECO:0000313" key="4">
    <source>
        <dbReference type="Proteomes" id="UP000195729"/>
    </source>
</evidence>
<protein>
    <submittedName>
        <fullName evidence="2">Transcriptional regulator</fullName>
    </submittedName>
</protein>
<evidence type="ECO:0000313" key="3">
    <source>
        <dbReference type="EMBL" id="ARU96672.1"/>
    </source>
</evidence>
<dbReference type="Proteomes" id="UP000195814">
    <property type="component" value="Chromosome"/>
</dbReference>